<feature type="active site" description="Proton donor" evidence="5">
    <location>
        <position position="139"/>
    </location>
</feature>
<keyword evidence="7" id="KW-0326">Glycosidase</keyword>
<evidence type="ECO:0000256" key="1">
    <source>
        <dbReference type="ARBA" id="ARBA00008871"/>
    </source>
</evidence>
<feature type="chain" id="PRO_5012325822" description="Hyaluronidase" evidence="8">
    <location>
        <begin position="20"/>
        <end position="383"/>
    </location>
</feature>
<evidence type="ECO:0000256" key="5">
    <source>
        <dbReference type="PIRSR" id="PIRSR038193-1"/>
    </source>
</evidence>
<dbReference type="PIRSF" id="PIRSF038193">
    <property type="entry name" value="Hyaluronidase"/>
    <property type="match status" value="1"/>
</dbReference>
<dbReference type="PRINTS" id="PR00847">
    <property type="entry name" value="HYALURONDASE"/>
</dbReference>
<keyword evidence="7" id="KW-0378">Hydrolase</keyword>
<dbReference type="PRINTS" id="PR00846">
    <property type="entry name" value="GLHYDRLASE56"/>
</dbReference>
<dbReference type="Pfam" id="PF01630">
    <property type="entry name" value="Glyco_hydro_56"/>
    <property type="match status" value="1"/>
</dbReference>
<protein>
    <recommendedName>
        <fullName evidence="7">Hyaluronidase</fullName>
        <ecNumber evidence="7">3.2.1.35</ecNumber>
    </recommendedName>
</protein>
<evidence type="ECO:0000256" key="2">
    <source>
        <dbReference type="ARBA" id="ARBA00023157"/>
    </source>
</evidence>
<dbReference type="PANTHER" id="PTHR11769">
    <property type="entry name" value="HYALURONIDASE"/>
    <property type="match status" value="1"/>
</dbReference>
<dbReference type="PANTHER" id="PTHR11769:SF35">
    <property type="entry name" value="HYALURONIDASE"/>
    <property type="match status" value="1"/>
</dbReference>
<dbReference type="GO" id="GO:0004415">
    <property type="term" value="F:hyalurononglucosaminidase activity"/>
    <property type="evidence" value="ECO:0007669"/>
    <property type="project" value="UniProtKB-UniRule"/>
</dbReference>
<proteinExistence type="evidence at transcript level"/>
<keyword evidence="3" id="KW-0325">Glycoprotein</keyword>
<organism evidence="9">
    <name type="scientific">Ampulex compressa</name>
    <name type="common">Emerald cockroach wasp</name>
    <dbReference type="NCBI Taxonomy" id="860918"/>
    <lineage>
        <taxon>Eukaryota</taxon>
        <taxon>Metazoa</taxon>
        <taxon>Ecdysozoa</taxon>
        <taxon>Arthropoda</taxon>
        <taxon>Hexapoda</taxon>
        <taxon>Insecta</taxon>
        <taxon>Pterygota</taxon>
        <taxon>Neoptera</taxon>
        <taxon>Endopterygota</taxon>
        <taxon>Hymenoptera</taxon>
        <taxon>Apocrita</taxon>
        <taxon>Aculeata</taxon>
        <taxon>Apoidea</taxon>
        <taxon>Ampulicidae</taxon>
        <taxon>Ampulicini</taxon>
        <taxon>Ampulex</taxon>
    </lineage>
</organism>
<evidence type="ECO:0000256" key="7">
    <source>
        <dbReference type="RuleBase" id="RU610713"/>
    </source>
</evidence>
<feature type="signal peptide" evidence="8">
    <location>
        <begin position="1"/>
        <end position="19"/>
    </location>
</feature>
<dbReference type="AlphaFoldDB" id="A0A1W6EVV2"/>
<evidence type="ECO:0000256" key="6">
    <source>
        <dbReference type="PIRSR" id="PIRSR038193-3"/>
    </source>
</evidence>
<evidence type="ECO:0000256" key="3">
    <source>
        <dbReference type="ARBA" id="ARBA00023180"/>
    </source>
</evidence>
<dbReference type="SUPFAM" id="SSF51445">
    <property type="entry name" value="(Trans)glycosidases"/>
    <property type="match status" value="1"/>
</dbReference>
<dbReference type="InterPro" id="IPR017853">
    <property type="entry name" value="GH"/>
</dbReference>
<feature type="disulfide bond" evidence="6">
    <location>
        <begin position="48"/>
        <end position="339"/>
    </location>
</feature>
<dbReference type="EC" id="3.2.1.35" evidence="7"/>
<dbReference type="GO" id="GO:0005975">
    <property type="term" value="P:carbohydrate metabolic process"/>
    <property type="evidence" value="ECO:0007669"/>
    <property type="project" value="UniProtKB-UniRule"/>
</dbReference>
<evidence type="ECO:0000256" key="8">
    <source>
        <dbReference type="SAM" id="SignalP"/>
    </source>
</evidence>
<dbReference type="GO" id="GO:0030214">
    <property type="term" value="P:hyaluronan catabolic process"/>
    <property type="evidence" value="ECO:0007669"/>
    <property type="project" value="TreeGrafter"/>
</dbReference>
<reference evidence="9" key="1">
    <citation type="submission" date="2017-02" db="EMBL/GenBank/DDBJ databases">
        <title>Parasitoid Jewel Wasp Mounts Multi-Pronged Neurochemical Attack to Hijack a Host Brain.</title>
        <authorList>
            <person name="Arvidson R.S."/>
            <person name="Kaiser M."/>
            <person name="Libersat F."/>
            <person name="Adams M.E."/>
        </authorList>
    </citation>
    <scope>NUCLEOTIDE SEQUENCE</scope>
    <source>
        <strain evidence="9">59</strain>
    </source>
</reference>
<evidence type="ECO:0000313" key="9">
    <source>
        <dbReference type="EMBL" id="ARK19841.1"/>
    </source>
</evidence>
<dbReference type="InterPro" id="IPR001329">
    <property type="entry name" value="Venom_Hyaluronidase"/>
</dbReference>
<dbReference type="EMBL" id="KY563432">
    <property type="protein sequence ID" value="ARK19841.1"/>
    <property type="molecule type" value="mRNA"/>
</dbReference>
<name>A0A1W6EVV2_AMPCP</name>
<evidence type="ECO:0000256" key="4">
    <source>
        <dbReference type="PIRNR" id="PIRNR038193"/>
    </source>
</evidence>
<sequence length="383" mass="44539">MMLRVQSLLVFAFAAMASAKFLGFDPATLGDGKSREFNAYWNIPTFMCHKYGLNFTEVSSEFGIRQNTGDTFRGNEIAILYDPGMFPALLKDENGKFIKRNGGVPQRGNLEEHLKLFEKHLIEQVPDEKFDGVGVIDFESWRPIYRQNWASLTPYKDLSVSLVRKEHPSWSNRQVEQEAKEEFEKSGKLFMEKTLKLAQKLRPLAAWGYYAYPYCYNLTPKQPTTQCNRETIKENDKMTPWLFMNEDMLFPSVYMGKKLSQQQRVGLVEGRVREARRISTHMKGTHKILPYFWYRLNDEKDYYLNGNELEAILREMSTLGANGVILWGSSDDFKTREKCENFWGYLMQIFGPAVKSVVERARNGYDNQILYNEEMGNDVNALR</sequence>
<dbReference type="Gene3D" id="3.20.20.70">
    <property type="entry name" value="Aldolase class I"/>
    <property type="match status" value="1"/>
</dbReference>
<dbReference type="InterPro" id="IPR018155">
    <property type="entry name" value="Hyaluronidase"/>
</dbReference>
<comment type="similarity">
    <text evidence="1 4 7">Belongs to the glycosyl hydrolase 56 family.</text>
</comment>
<comment type="catalytic activity">
    <reaction evidence="7">
        <text>Random hydrolysis of (1-&gt;4)-linkages between N-acetyl-beta-D-glucosamine and D-glucuronate residues in hyaluronate.</text>
        <dbReference type="EC" id="3.2.1.35"/>
    </reaction>
</comment>
<feature type="disulfide bond" evidence="6">
    <location>
        <begin position="215"/>
        <end position="227"/>
    </location>
</feature>
<accession>A0A1W6EVV2</accession>
<dbReference type="InterPro" id="IPR013785">
    <property type="entry name" value="Aldolase_TIM"/>
</dbReference>
<dbReference type="GO" id="GO:0006952">
    <property type="term" value="P:defense response"/>
    <property type="evidence" value="ECO:0007669"/>
    <property type="project" value="InterPro"/>
</dbReference>
<keyword evidence="8" id="KW-0732">Signal</keyword>
<keyword evidence="2 6" id="KW-1015">Disulfide bond</keyword>